<dbReference type="PROSITE" id="PS51387">
    <property type="entry name" value="FAD_PCMH"/>
    <property type="match status" value="1"/>
</dbReference>
<comment type="similarity">
    <text evidence="2">Belongs to the oxygen-dependent FAD-linked oxidoreductase family.</text>
</comment>
<keyword evidence="5" id="KW-0560">Oxidoreductase</keyword>
<gene>
    <name evidence="7" type="ORF">GCM10009807_03870</name>
</gene>
<evidence type="ECO:0000256" key="3">
    <source>
        <dbReference type="ARBA" id="ARBA00022630"/>
    </source>
</evidence>
<evidence type="ECO:0000256" key="4">
    <source>
        <dbReference type="ARBA" id="ARBA00022827"/>
    </source>
</evidence>
<dbReference type="PROSITE" id="PS00862">
    <property type="entry name" value="OX2_COVAL_FAD"/>
    <property type="match status" value="1"/>
</dbReference>
<organism evidence="7 8">
    <name type="scientific">Microbacterium lacus</name>
    <dbReference type="NCBI Taxonomy" id="415217"/>
    <lineage>
        <taxon>Bacteria</taxon>
        <taxon>Bacillati</taxon>
        <taxon>Actinomycetota</taxon>
        <taxon>Actinomycetes</taxon>
        <taxon>Micrococcales</taxon>
        <taxon>Microbacteriaceae</taxon>
        <taxon>Microbacterium</taxon>
    </lineage>
</organism>
<dbReference type="InterPro" id="IPR016169">
    <property type="entry name" value="FAD-bd_PCMH_sub2"/>
</dbReference>
<dbReference type="InterPro" id="IPR006093">
    <property type="entry name" value="Oxy_OxRdtase_FAD_BS"/>
</dbReference>
<evidence type="ECO:0000313" key="8">
    <source>
        <dbReference type="Proteomes" id="UP001500596"/>
    </source>
</evidence>
<comment type="cofactor">
    <cofactor evidence="1">
        <name>FAD</name>
        <dbReference type="ChEBI" id="CHEBI:57692"/>
    </cofactor>
</comment>
<name>A0ABN2G0C8_9MICO</name>
<evidence type="ECO:0000259" key="6">
    <source>
        <dbReference type="PROSITE" id="PS51387"/>
    </source>
</evidence>
<dbReference type="PANTHER" id="PTHR42973:SF39">
    <property type="entry name" value="FAD-BINDING PCMH-TYPE DOMAIN-CONTAINING PROTEIN"/>
    <property type="match status" value="1"/>
</dbReference>
<dbReference type="InterPro" id="IPR006094">
    <property type="entry name" value="Oxid_FAD_bind_N"/>
</dbReference>
<proteinExistence type="inferred from homology"/>
<dbReference type="InterPro" id="IPR050416">
    <property type="entry name" value="FAD-linked_Oxidoreductase"/>
</dbReference>
<dbReference type="Gene3D" id="3.30.465.10">
    <property type="match status" value="1"/>
</dbReference>
<keyword evidence="8" id="KW-1185">Reference proteome</keyword>
<sequence>MTLSDTTTDTAGPDAADPRARRLRAALGNRVVLPGDDDWDLARMPWNLAVDQRPVAVARPENAEEVVDVVRAAAAAGLRVAPQSTGHAAAALADTGFADTVVISLARLRGVTVDPVARTARVLGGSQWNDVLEAAAPHGLTAPHGSAGDVGVAGYSLSGGLSFYARTHGLAVNFVRAVQIVTADGALVRASAEENRDLFWAVRGGSGAFGVVVSLEMDLLPYADVYAGMLLWDAARASEVARAWATWTTTAPDSATTTLRILNLPPLPELPPFLSGRSVVVIDGAVLGTDEGAAAVLAPLRALAPEIDTFGRIPAAGLVAVHMDPPQPTPAVTGHAVVDELPEDAVAAFLRAGSDPRLFMMELRHVGGAVARPVDAGGAVSAFRGEYICHAVAVVPVPDAAAGAGAAVGAAVALFEPWHIDALALTFVDGGNVDRRGGYGDAAGRLGELKRRFDPGDMFSAAHPVN</sequence>
<dbReference type="Gene3D" id="3.30.43.10">
    <property type="entry name" value="Uridine Diphospho-n-acetylenolpyruvylglucosamine Reductase, domain 2"/>
    <property type="match status" value="1"/>
</dbReference>
<evidence type="ECO:0000256" key="1">
    <source>
        <dbReference type="ARBA" id="ARBA00001974"/>
    </source>
</evidence>
<protein>
    <recommendedName>
        <fullName evidence="6">FAD-binding PCMH-type domain-containing protein</fullName>
    </recommendedName>
</protein>
<evidence type="ECO:0000256" key="5">
    <source>
        <dbReference type="ARBA" id="ARBA00023002"/>
    </source>
</evidence>
<keyword evidence="3" id="KW-0285">Flavoprotein</keyword>
<keyword evidence="4" id="KW-0274">FAD</keyword>
<dbReference type="InterPro" id="IPR016166">
    <property type="entry name" value="FAD-bd_PCMH"/>
</dbReference>
<dbReference type="Pfam" id="PF01565">
    <property type="entry name" value="FAD_binding_4"/>
    <property type="match status" value="1"/>
</dbReference>
<evidence type="ECO:0000256" key="2">
    <source>
        <dbReference type="ARBA" id="ARBA00005466"/>
    </source>
</evidence>
<dbReference type="PANTHER" id="PTHR42973">
    <property type="entry name" value="BINDING OXIDOREDUCTASE, PUTATIVE (AFU_ORTHOLOGUE AFUA_1G17690)-RELATED"/>
    <property type="match status" value="1"/>
</dbReference>
<dbReference type="Gene3D" id="3.40.462.20">
    <property type="match status" value="1"/>
</dbReference>
<dbReference type="InterPro" id="IPR036318">
    <property type="entry name" value="FAD-bd_PCMH-like_sf"/>
</dbReference>
<accession>A0ABN2G0C8</accession>
<feature type="domain" description="FAD-binding PCMH-type" evidence="6">
    <location>
        <begin position="50"/>
        <end position="222"/>
    </location>
</feature>
<dbReference type="EMBL" id="BAAAPK010000001">
    <property type="protein sequence ID" value="GAA1663057.1"/>
    <property type="molecule type" value="Genomic_DNA"/>
</dbReference>
<dbReference type="InterPro" id="IPR016167">
    <property type="entry name" value="FAD-bd_PCMH_sub1"/>
</dbReference>
<dbReference type="Proteomes" id="UP001500596">
    <property type="component" value="Unassembled WGS sequence"/>
</dbReference>
<evidence type="ECO:0000313" key="7">
    <source>
        <dbReference type="EMBL" id="GAA1663057.1"/>
    </source>
</evidence>
<comment type="caution">
    <text evidence="7">The sequence shown here is derived from an EMBL/GenBank/DDBJ whole genome shotgun (WGS) entry which is preliminary data.</text>
</comment>
<reference evidence="7 8" key="1">
    <citation type="journal article" date="2019" name="Int. J. Syst. Evol. Microbiol.">
        <title>The Global Catalogue of Microorganisms (GCM) 10K type strain sequencing project: providing services to taxonomists for standard genome sequencing and annotation.</title>
        <authorList>
            <consortium name="The Broad Institute Genomics Platform"/>
            <consortium name="The Broad Institute Genome Sequencing Center for Infectious Disease"/>
            <person name="Wu L."/>
            <person name="Ma J."/>
        </authorList>
    </citation>
    <scope>NUCLEOTIDE SEQUENCE [LARGE SCALE GENOMIC DNA]</scope>
    <source>
        <strain evidence="7 8">JCM 15575</strain>
    </source>
</reference>
<dbReference type="RefSeq" id="WP_344051044.1">
    <property type="nucleotide sequence ID" value="NZ_BAAAPK010000001.1"/>
</dbReference>
<dbReference type="SUPFAM" id="SSF56176">
    <property type="entry name" value="FAD-binding/transporter-associated domain-like"/>
    <property type="match status" value="1"/>
</dbReference>